<protein>
    <submittedName>
        <fullName evidence="1">9662_t:CDS:1</fullName>
    </submittedName>
</protein>
<gene>
    <name evidence="1" type="ORF">ALEPTO_LOCUS538</name>
</gene>
<accession>A0A9N8VB51</accession>
<dbReference type="EMBL" id="CAJVPS010000037">
    <property type="protein sequence ID" value="CAG8443996.1"/>
    <property type="molecule type" value="Genomic_DNA"/>
</dbReference>
<feature type="non-terminal residue" evidence="1">
    <location>
        <position position="1"/>
    </location>
</feature>
<evidence type="ECO:0000313" key="1">
    <source>
        <dbReference type="EMBL" id="CAG8443996.1"/>
    </source>
</evidence>
<reference evidence="1" key="1">
    <citation type="submission" date="2021-06" db="EMBL/GenBank/DDBJ databases">
        <authorList>
            <person name="Kallberg Y."/>
            <person name="Tangrot J."/>
            <person name="Rosling A."/>
        </authorList>
    </citation>
    <scope>NUCLEOTIDE SEQUENCE</scope>
    <source>
        <strain evidence="1">FL130A</strain>
    </source>
</reference>
<dbReference type="AlphaFoldDB" id="A0A9N8VB51"/>
<comment type="caution">
    <text evidence="1">The sequence shown here is derived from an EMBL/GenBank/DDBJ whole genome shotgun (WGS) entry which is preliminary data.</text>
</comment>
<sequence length="50" mass="5588">MARTASNSLLNYKNNNINTHMMDVGTSNSEFTTDSNIIKSSIVTDHRKQS</sequence>
<name>A0A9N8VB51_9GLOM</name>
<proteinExistence type="predicted"/>
<organism evidence="1 2">
    <name type="scientific">Ambispora leptoticha</name>
    <dbReference type="NCBI Taxonomy" id="144679"/>
    <lineage>
        <taxon>Eukaryota</taxon>
        <taxon>Fungi</taxon>
        <taxon>Fungi incertae sedis</taxon>
        <taxon>Mucoromycota</taxon>
        <taxon>Glomeromycotina</taxon>
        <taxon>Glomeromycetes</taxon>
        <taxon>Archaeosporales</taxon>
        <taxon>Ambisporaceae</taxon>
        <taxon>Ambispora</taxon>
    </lineage>
</organism>
<evidence type="ECO:0000313" key="2">
    <source>
        <dbReference type="Proteomes" id="UP000789508"/>
    </source>
</evidence>
<dbReference type="Proteomes" id="UP000789508">
    <property type="component" value="Unassembled WGS sequence"/>
</dbReference>
<keyword evidence="2" id="KW-1185">Reference proteome</keyword>